<dbReference type="PROSITE" id="PS50055">
    <property type="entry name" value="TYR_PHOSPHATASE_PTP"/>
    <property type="match status" value="1"/>
</dbReference>
<organism evidence="3 4">
    <name type="scientific">Saccoglossus kowalevskii</name>
    <name type="common">Acorn worm</name>
    <dbReference type="NCBI Taxonomy" id="10224"/>
    <lineage>
        <taxon>Eukaryota</taxon>
        <taxon>Metazoa</taxon>
        <taxon>Hemichordata</taxon>
        <taxon>Enteropneusta</taxon>
        <taxon>Harrimaniidae</taxon>
        <taxon>Saccoglossus</taxon>
    </lineage>
</organism>
<dbReference type="Proteomes" id="UP000694865">
    <property type="component" value="Unplaced"/>
</dbReference>
<dbReference type="SMART" id="SM00404">
    <property type="entry name" value="PTPc_motif"/>
    <property type="match status" value="1"/>
</dbReference>
<dbReference type="PRINTS" id="PR00700">
    <property type="entry name" value="PRTYPHPHTASE"/>
</dbReference>
<sequence length="345" mass="39805">MAKAEGCIDVFNFVKRGRENRMNFVQTAEQYEFIHTAVMEATLCGDTSIPASDFRQIYGKLQTVDRKTKKSQLQVQWENLGKVSRKPRADECEVGKLEENSDKNRFNNILPFDRRRLRLMTPVYDDEFSTDYINASFVSAYTVKESFMVTQMPLPNTIVDLWRMVYDYKSTSIVMLNDMNHNDMTLGQYWPDEGVMQCGPFLLETVKTDNMKNITTRTIHLTNAKGVVQIIQQFQVTCWPADQEFPTSKSVIVDLMSMVEKWQKQTGNGPVTVHCINGIGRCGVYCASVSTCDRIKVDQMVDIFQAVKALRANRPHMVESMAQYKYCHDVILDYFESFDTYSNFQ</sequence>
<feature type="domain" description="Tyrosine-protein phosphatase" evidence="1">
    <location>
        <begin position="73"/>
        <end position="334"/>
    </location>
</feature>
<dbReference type="InterPro" id="IPR000242">
    <property type="entry name" value="PTP_cat"/>
</dbReference>
<evidence type="ECO:0000313" key="3">
    <source>
        <dbReference type="Proteomes" id="UP000694865"/>
    </source>
</evidence>
<reference evidence="4" key="1">
    <citation type="submission" date="2025-08" db="UniProtKB">
        <authorList>
            <consortium name="RefSeq"/>
        </authorList>
    </citation>
    <scope>IDENTIFICATION</scope>
    <source>
        <tissue evidence="4">Testes</tissue>
    </source>
</reference>
<name>A0ABM0M0L7_SACKO</name>
<dbReference type="Pfam" id="PF00102">
    <property type="entry name" value="Y_phosphatase"/>
    <property type="match status" value="2"/>
</dbReference>
<dbReference type="RefSeq" id="XP_006813558.1">
    <property type="nucleotide sequence ID" value="XM_006813495.1"/>
</dbReference>
<dbReference type="SMART" id="SM00194">
    <property type="entry name" value="PTPc"/>
    <property type="match status" value="1"/>
</dbReference>
<dbReference type="InterPro" id="IPR016130">
    <property type="entry name" value="Tyr_Pase_AS"/>
</dbReference>
<evidence type="ECO:0000259" key="1">
    <source>
        <dbReference type="PROSITE" id="PS50055"/>
    </source>
</evidence>
<proteinExistence type="predicted"/>
<protein>
    <submittedName>
        <fullName evidence="4">Receptor-type tyrosine-protein phosphatase mu-like</fullName>
    </submittedName>
</protein>
<gene>
    <name evidence="4" type="primary">LOC102809285</name>
</gene>
<accession>A0ABM0M0L7</accession>
<evidence type="ECO:0000259" key="2">
    <source>
        <dbReference type="PROSITE" id="PS50056"/>
    </source>
</evidence>
<dbReference type="PANTHER" id="PTHR19134:SF449">
    <property type="entry name" value="TYROSINE-PROTEIN PHOSPHATASE 1"/>
    <property type="match status" value="1"/>
</dbReference>
<dbReference type="InterPro" id="IPR000387">
    <property type="entry name" value="Tyr_Pase_dom"/>
</dbReference>
<keyword evidence="3" id="KW-1185">Reference proteome</keyword>
<evidence type="ECO:0000313" key="4">
    <source>
        <dbReference type="RefSeq" id="XP_006813558.1"/>
    </source>
</evidence>
<dbReference type="PANTHER" id="PTHR19134">
    <property type="entry name" value="RECEPTOR-TYPE TYROSINE-PROTEIN PHOSPHATASE"/>
    <property type="match status" value="1"/>
</dbReference>
<feature type="domain" description="Tyrosine specific protein phosphatases" evidence="2">
    <location>
        <begin position="253"/>
        <end position="325"/>
    </location>
</feature>
<dbReference type="PROSITE" id="PS00383">
    <property type="entry name" value="TYR_PHOSPHATASE_1"/>
    <property type="match status" value="1"/>
</dbReference>
<dbReference type="InterPro" id="IPR003595">
    <property type="entry name" value="Tyr_Pase_cat"/>
</dbReference>
<dbReference type="Gene3D" id="3.90.190.10">
    <property type="entry name" value="Protein tyrosine phosphatase superfamily"/>
    <property type="match status" value="2"/>
</dbReference>
<dbReference type="PROSITE" id="PS50056">
    <property type="entry name" value="TYR_PHOSPHATASE_2"/>
    <property type="match status" value="1"/>
</dbReference>
<dbReference type="GeneID" id="102809285"/>
<dbReference type="InterPro" id="IPR050348">
    <property type="entry name" value="Protein-Tyr_Phosphatase"/>
</dbReference>
<dbReference type="SUPFAM" id="SSF52799">
    <property type="entry name" value="(Phosphotyrosine protein) phosphatases II"/>
    <property type="match status" value="2"/>
</dbReference>
<dbReference type="InterPro" id="IPR029021">
    <property type="entry name" value="Prot-tyrosine_phosphatase-like"/>
</dbReference>